<evidence type="ECO:0000256" key="1">
    <source>
        <dbReference type="SAM" id="MobiDB-lite"/>
    </source>
</evidence>
<accession>A0A6A4TA92</accession>
<dbReference type="Proteomes" id="UP000438429">
    <property type="component" value="Unassembled WGS sequence"/>
</dbReference>
<reference evidence="2 3" key="1">
    <citation type="submission" date="2019-06" db="EMBL/GenBank/DDBJ databases">
        <title>Draft genomes of female and male turbot (Scophthalmus maximus).</title>
        <authorList>
            <person name="Xu H."/>
            <person name="Xu X.-W."/>
            <person name="Shao C."/>
            <person name="Chen S."/>
        </authorList>
    </citation>
    <scope>NUCLEOTIDE SEQUENCE [LARGE SCALE GENOMIC DNA]</scope>
    <source>
        <strain evidence="2">Ysfricsl-2016a</strain>
        <tissue evidence="2">Blood</tissue>
    </source>
</reference>
<comment type="caution">
    <text evidence="2">The sequence shown here is derived from an EMBL/GenBank/DDBJ whole genome shotgun (WGS) entry which is preliminary data.</text>
</comment>
<organism evidence="2 3">
    <name type="scientific">Scophthalmus maximus</name>
    <name type="common">Turbot</name>
    <name type="synonym">Psetta maxima</name>
    <dbReference type="NCBI Taxonomy" id="52904"/>
    <lineage>
        <taxon>Eukaryota</taxon>
        <taxon>Metazoa</taxon>
        <taxon>Chordata</taxon>
        <taxon>Craniata</taxon>
        <taxon>Vertebrata</taxon>
        <taxon>Euteleostomi</taxon>
        <taxon>Actinopterygii</taxon>
        <taxon>Neopterygii</taxon>
        <taxon>Teleostei</taxon>
        <taxon>Neoteleostei</taxon>
        <taxon>Acanthomorphata</taxon>
        <taxon>Carangaria</taxon>
        <taxon>Pleuronectiformes</taxon>
        <taxon>Pleuronectoidei</taxon>
        <taxon>Scophthalmidae</taxon>
        <taxon>Scophthalmus</taxon>
    </lineage>
</organism>
<dbReference type="AlphaFoldDB" id="A0A6A4TA92"/>
<dbReference type="EMBL" id="VEVO01000008">
    <property type="protein sequence ID" value="KAF0039062.1"/>
    <property type="molecule type" value="Genomic_DNA"/>
</dbReference>
<protein>
    <submittedName>
        <fullName evidence="2">Uncharacterized protein</fullName>
    </submittedName>
</protein>
<evidence type="ECO:0000313" key="3">
    <source>
        <dbReference type="Proteomes" id="UP000438429"/>
    </source>
</evidence>
<sequence length="100" mass="11265">MSGKVVKAAMPVLNNEGDKCFEIFFKGVHKERGNNEDEEVELKGDPYTLSSITSTLTVNTEIEIMDAFRGQNLTTDDTLQRQRPAEGTKLVKTHYNSQEK</sequence>
<name>A0A6A4TA92_SCOMX</name>
<feature type="region of interest" description="Disordered" evidence="1">
    <location>
        <begin position="78"/>
        <end position="100"/>
    </location>
</feature>
<proteinExistence type="predicted"/>
<evidence type="ECO:0000313" key="2">
    <source>
        <dbReference type="EMBL" id="KAF0039062.1"/>
    </source>
</evidence>
<gene>
    <name evidence="2" type="ORF">F2P81_009546</name>
</gene>